<dbReference type="InterPro" id="IPR051813">
    <property type="entry name" value="HepT_RNase_toxin"/>
</dbReference>
<comment type="caution">
    <text evidence="6">The sequence shown here is derived from an EMBL/GenBank/DDBJ whole genome shotgun (WGS) entry which is preliminary data.</text>
</comment>
<dbReference type="EMBL" id="STGX01000025">
    <property type="protein sequence ID" value="THV21773.1"/>
    <property type="molecule type" value="Genomic_DNA"/>
</dbReference>
<dbReference type="AlphaFoldDB" id="A0A4S8NVX3"/>
<evidence type="ECO:0000256" key="2">
    <source>
        <dbReference type="ARBA" id="ARBA00022649"/>
    </source>
</evidence>
<keyword evidence="7" id="KW-1185">Reference proteome</keyword>
<dbReference type="GO" id="GO:0000166">
    <property type="term" value="F:nucleotide binding"/>
    <property type="evidence" value="ECO:0007669"/>
    <property type="project" value="UniProtKB-KW"/>
</dbReference>
<accession>A0A4S8NVX3</accession>
<keyword evidence="3" id="KW-0540">Nuclease</keyword>
<evidence type="ECO:0000256" key="3">
    <source>
        <dbReference type="ARBA" id="ARBA00022722"/>
    </source>
</evidence>
<evidence type="ECO:0000313" key="6">
    <source>
        <dbReference type="EMBL" id="THV21773.1"/>
    </source>
</evidence>
<keyword evidence="2" id="KW-1277">Toxin-antitoxin system</keyword>
<dbReference type="GO" id="GO:0004540">
    <property type="term" value="F:RNA nuclease activity"/>
    <property type="evidence" value="ECO:0007669"/>
    <property type="project" value="InterPro"/>
</dbReference>
<dbReference type="GO" id="GO:0110001">
    <property type="term" value="C:toxin-antitoxin complex"/>
    <property type="evidence" value="ECO:0007669"/>
    <property type="project" value="InterPro"/>
</dbReference>
<dbReference type="Pfam" id="PF01934">
    <property type="entry name" value="HepT-like"/>
    <property type="match status" value="1"/>
</dbReference>
<keyword evidence="1" id="KW-0597">Phosphoprotein</keyword>
<keyword evidence="5" id="KW-0378">Hydrolase</keyword>
<dbReference type="InterPro" id="IPR008201">
    <property type="entry name" value="HepT-like"/>
</dbReference>
<dbReference type="PANTHER" id="PTHR34139:SF1">
    <property type="entry name" value="RNASE MJ1380-RELATED"/>
    <property type="match status" value="1"/>
</dbReference>
<gene>
    <name evidence="6" type="ORF">E9998_24295</name>
</gene>
<sequence length="114" mass="12824">MRDDRERFADILEAAEKIRRKVAEGRDGFDADEYAQLAVVHLIQIIGEAANRLSPEATAAIPDVPWRQIVATRNRVVHSYFDVDLDLLWNVAAVDIPRLADRLSEAHPDVAAHD</sequence>
<name>A0A4S8NVX3_9ACTN</name>
<dbReference type="PANTHER" id="PTHR34139">
    <property type="entry name" value="UPF0331 PROTEIN MJ0127"/>
    <property type="match status" value="1"/>
</dbReference>
<dbReference type="Proteomes" id="UP000305792">
    <property type="component" value="Unassembled WGS sequence"/>
</dbReference>
<keyword evidence="4" id="KW-0547">Nucleotide-binding</keyword>
<dbReference type="GO" id="GO:0016787">
    <property type="term" value="F:hydrolase activity"/>
    <property type="evidence" value="ECO:0007669"/>
    <property type="project" value="UniProtKB-KW"/>
</dbReference>
<evidence type="ECO:0000313" key="7">
    <source>
        <dbReference type="Proteomes" id="UP000305792"/>
    </source>
</evidence>
<protein>
    <submittedName>
        <fullName evidence="6">DUF86 domain-containing protein</fullName>
    </submittedName>
</protein>
<dbReference type="RefSeq" id="WP_136532336.1">
    <property type="nucleotide sequence ID" value="NZ_STGX01000025.1"/>
</dbReference>
<evidence type="ECO:0000256" key="5">
    <source>
        <dbReference type="ARBA" id="ARBA00022801"/>
    </source>
</evidence>
<organism evidence="6 7">
    <name type="scientific">Glycomyces paridis</name>
    <dbReference type="NCBI Taxonomy" id="2126555"/>
    <lineage>
        <taxon>Bacteria</taxon>
        <taxon>Bacillati</taxon>
        <taxon>Actinomycetota</taxon>
        <taxon>Actinomycetes</taxon>
        <taxon>Glycomycetales</taxon>
        <taxon>Glycomycetaceae</taxon>
        <taxon>Glycomyces</taxon>
    </lineage>
</organism>
<proteinExistence type="predicted"/>
<dbReference type="OrthoDB" id="159782at2"/>
<reference evidence="6 7" key="1">
    <citation type="journal article" date="2018" name="Int. J. Syst. Evol. Microbiol.">
        <title>Glycomyces paridis sp. nov., isolated from the medicinal plant Paris polyphylla.</title>
        <authorList>
            <person name="Fang X.M."/>
            <person name="Bai J.L."/>
            <person name="Su J."/>
            <person name="Zhao L.L."/>
            <person name="Liu H.Y."/>
            <person name="Ma B.P."/>
            <person name="Zhang Y.Q."/>
            <person name="Yu L.Y."/>
        </authorList>
    </citation>
    <scope>NUCLEOTIDE SEQUENCE [LARGE SCALE GENOMIC DNA]</scope>
    <source>
        <strain evidence="6 7">CPCC 204357</strain>
    </source>
</reference>
<evidence type="ECO:0000256" key="4">
    <source>
        <dbReference type="ARBA" id="ARBA00022741"/>
    </source>
</evidence>
<evidence type="ECO:0000256" key="1">
    <source>
        <dbReference type="ARBA" id="ARBA00022553"/>
    </source>
</evidence>